<feature type="compositionally biased region" description="Basic and acidic residues" evidence="2">
    <location>
        <begin position="271"/>
        <end position="288"/>
    </location>
</feature>
<feature type="region of interest" description="Disordered" evidence="2">
    <location>
        <begin position="451"/>
        <end position="531"/>
    </location>
</feature>
<dbReference type="Proteomes" id="UP000673691">
    <property type="component" value="Unassembled WGS sequence"/>
</dbReference>
<accession>A0A8H8DL54</accession>
<keyword evidence="1" id="KW-0175">Coiled coil</keyword>
<feature type="region of interest" description="Disordered" evidence="2">
    <location>
        <begin position="271"/>
        <end position="366"/>
    </location>
</feature>
<feature type="coiled-coil region" evidence="1">
    <location>
        <begin position="213"/>
        <end position="240"/>
    </location>
</feature>
<feature type="region of interest" description="Disordered" evidence="2">
    <location>
        <begin position="1"/>
        <end position="116"/>
    </location>
</feature>
<evidence type="ECO:0000313" key="3">
    <source>
        <dbReference type="EMBL" id="KAG5462350.1"/>
    </source>
</evidence>
<proteinExistence type="predicted"/>
<dbReference type="EMBL" id="JAEFCI010002268">
    <property type="protein sequence ID" value="KAG5462350.1"/>
    <property type="molecule type" value="Genomic_DNA"/>
</dbReference>
<feature type="compositionally biased region" description="Low complexity" evidence="2">
    <location>
        <begin position="467"/>
        <end position="482"/>
    </location>
</feature>
<feature type="non-terminal residue" evidence="3">
    <location>
        <position position="545"/>
    </location>
</feature>
<feature type="compositionally biased region" description="Basic and acidic residues" evidence="2">
    <location>
        <begin position="178"/>
        <end position="196"/>
    </location>
</feature>
<evidence type="ECO:0000313" key="4">
    <source>
        <dbReference type="Proteomes" id="UP000673691"/>
    </source>
</evidence>
<feature type="compositionally biased region" description="Low complexity" evidence="2">
    <location>
        <begin position="353"/>
        <end position="363"/>
    </location>
</feature>
<dbReference type="AlphaFoldDB" id="A0A8H8DL54"/>
<keyword evidence="4" id="KW-1185">Reference proteome</keyword>
<protein>
    <submittedName>
        <fullName evidence="3">Uncharacterized protein</fullName>
    </submittedName>
</protein>
<sequence length="545" mass="58044">MECGNLLVADPDDFFRLRASPSPSPPAGGAKKRQKLVSLFSDDEAAAEQAEGEPPVDFLVRSHRAPRRDAAPSEAPSDGPGRGRGDAPAALALGSARWRSRERPRSPGRPYNPPLRVAAVASPANSFYELEEGEIVEESPPSACFSGVVDAVPPPPDKVRSSAPHAAPPGTSAAAPRDGIETARNRVGERPAPERSLDSFLNNFLPADSKLDALVMENQIAELKEQLLELRKQHRQLEGRLAVAATGGEQWKTRAIEAVKASEVAAQILEGAERKATEKAPAAERNSGKELSQSADKAAAAERRNPGSGAPKAGDKASAAKRRNSGSGASQAPDEAAAAERGNSGDGAHQRRSSMSSHLPLSSDNAQELVEKWKKLCEEANKELRRQAKAHSAERAKQDHELNAVRKELEKAKAALPLAFGTMVDEKNQLVQDLAVHRQLQKRSEARIKFLEAQLRNRATRPPSAPAPTEAGSSSTAERPLAARPPPGAGSDAESGRNSSAAKRRTSSASESRLSTFSQPSPSQRGLPSSGTVSLFVCRWEECAM</sequence>
<organism evidence="3 4">
    <name type="scientific">Olpidium bornovanus</name>
    <dbReference type="NCBI Taxonomy" id="278681"/>
    <lineage>
        <taxon>Eukaryota</taxon>
        <taxon>Fungi</taxon>
        <taxon>Fungi incertae sedis</taxon>
        <taxon>Olpidiomycota</taxon>
        <taxon>Olpidiomycotina</taxon>
        <taxon>Olpidiomycetes</taxon>
        <taxon>Olpidiales</taxon>
        <taxon>Olpidiaceae</taxon>
        <taxon>Olpidium</taxon>
    </lineage>
</organism>
<evidence type="ECO:0000256" key="2">
    <source>
        <dbReference type="SAM" id="MobiDB-lite"/>
    </source>
</evidence>
<feature type="compositionally biased region" description="Polar residues" evidence="2">
    <location>
        <begin position="514"/>
        <end position="531"/>
    </location>
</feature>
<gene>
    <name evidence="3" type="ORF">BJ554DRAFT_5332</name>
</gene>
<name>A0A8H8DL54_9FUNG</name>
<feature type="compositionally biased region" description="Low complexity" evidence="2">
    <location>
        <begin position="86"/>
        <end position="97"/>
    </location>
</feature>
<feature type="region of interest" description="Disordered" evidence="2">
    <location>
        <begin position="384"/>
        <end position="404"/>
    </location>
</feature>
<comment type="caution">
    <text evidence="3">The sequence shown here is derived from an EMBL/GenBank/DDBJ whole genome shotgun (WGS) entry which is preliminary data.</text>
</comment>
<evidence type="ECO:0000256" key="1">
    <source>
        <dbReference type="SAM" id="Coils"/>
    </source>
</evidence>
<reference evidence="3 4" key="1">
    <citation type="journal article" name="Sci. Rep.">
        <title>Genome-scale phylogenetic analyses confirm Olpidium as the closest living zoosporic fungus to the non-flagellated, terrestrial fungi.</title>
        <authorList>
            <person name="Chang Y."/>
            <person name="Rochon D."/>
            <person name="Sekimoto S."/>
            <person name="Wang Y."/>
            <person name="Chovatia M."/>
            <person name="Sandor L."/>
            <person name="Salamov A."/>
            <person name="Grigoriev I.V."/>
            <person name="Stajich J.E."/>
            <person name="Spatafora J.W."/>
        </authorList>
    </citation>
    <scope>NUCLEOTIDE SEQUENCE [LARGE SCALE GENOMIC DNA]</scope>
    <source>
        <strain evidence="3">S191</strain>
    </source>
</reference>
<feature type="region of interest" description="Disordered" evidence="2">
    <location>
        <begin position="139"/>
        <end position="196"/>
    </location>
</feature>